<sequence length="199" mass="22569">MSSDKAPQINLKQSSDEDLVRIVTVQVHKYEPHTVQAAEAEISRRGIDKMRMAHLVKKVAQDNTAVQEIQDYMSTTWTRFVNFLIDFIVFLLLVLIGSLSLDSVFVTSNSDFLLAVGYGMVLLIFLLYHGLTEYFFQKTVGKYITKTIVVTKDGEKPDAGTIALRTLCRLIPFDRLSFLITKNGFHDRFSNTQVVKDPS</sequence>
<keyword evidence="2" id="KW-1003">Cell membrane</keyword>
<dbReference type="OrthoDB" id="762068at2"/>
<dbReference type="PANTHER" id="PTHR36115:SF4">
    <property type="entry name" value="MEMBRANE PROTEIN"/>
    <property type="match status" value="1"/>
</dbReference>
<evidence type="ECO:0000313" key="10">
    <source>
        <dbReference type="Proteomes" id="UP000184240"/>
    </source>
</evidence>
<dbReference type="AlphaFoldDB" id="A0A1M5TIH8"/>
<name>A0A1M5TIH8_9FLAO</name>
<evidence type="ECO:0000256" key="5">
    <source>
        <dbReference type="ARBA" id="ARBA00023136"/>
    </source>
</evidence>
<evidence type="ECO:0000256" key="2">
    <source>
        <dbReference type="ARBA" id="ARBA00022475"/>
    </source>
</evidence>
<dbReference type="RefSeq" id="WP_072979726.1">
    <property type="nucleotide sequence ID" value="NZ_CAXPJH010000006.1"/>
</dbReference>
<dbReference type="InterPro" id="IPR051791">
    <property type="entry name" value="Pra-immunoreactive"/>
</dbReference>
<keyword evidence="4 6" id="KW-1133">Transmembrane helix</keyword>
<dbReference type="Proteomes" id="UP000290037">
    <property type="component" value="Unassembled WGS sequence"/>
</dbReference>
<evidence type="ECO:0000256" key="1">
    <source>
        <dbReference type="ARBA" id="ARBA00004651"/>
    </source>
</evidence>
<evidence type="ECO:0000313" key="8">
    <source>
        <dbReference type="EMBL" id="RXG28650.1"/>
    </source>
</evidence>
<protein>
    <submittedName>
        <fullName evidence="8">RDD family membrane protein YckC</fullName>
    </submittedName>
    <submittedName>
        <fullName evidence="9">Uncharacterized membrane protein YckC, RDD family</fullName>
    </submittedName>
</protein>
<reference evidence="10" key="1">
    <citation type="submission" date="2016-11" db="EMBL/GenBank/DDBJ databases">
        <authorList>
            <person name="Varghese N."/>
            <person name="Submissions S."/>
        </authorList>
    </citation>
    <scope>NUCLEOTIDE SEQUENCE [LARGE SCALE GENOMIC DNA]</scope>
    <source>
        <strain evidence="10">DSM 19859</strain>
    </source>
</reference>
<dbReference type="EMBL" id="FQXT01000001">
    <property type="protein sequence ID" value="SHH50471.1"/>
    <property type="molecule type" value="Genomic_DNA"/>
</dbReference>
<feature type="domain" description="RDD" evidence="7">
    <location>
        <begin position="75"/>
        <end position="180"/>
    </location>
</feature>
<dbReference type="InterPro" id="IPR010432">
    <property type="entry name" value="RDD"/>
</dbReference>
<organism evidence="9 10">
    <name type="scientific">Leeuwenhoekiella palythoae</name>
    <dbReference type="NCBI Taxonomy" id="573501"/>
    <lineage>
        <taxon>Bacteria</taxon>
        <taxon>Pseudomonadati</taxon>
        <taxon>Bacteroidota</taxon>
        <taxon>Flavobacteriia</taxon>
        <taxon>Flavobacteriales</taxon>
        <taxon>Flavobacteriaceae</taxon>
        <taxon>Leeuwenhoekiella</taxon>
    </lineage>
</organism>
<gene>
    <name evidence="8" type="ORF">DSM01_2111</name>
    <name evidence="9" type="ORF">SAMN04487999_0364</name>
</gene>
<dbReference type="Proteomes" id="UP000184240">
    <property type="component" value="Unassembled WGS sequence"/>
</dbReference>
<dbReference type="EMBL" id="QOVN01000004">
    <property type="protein sequence ID" value="RXG28650.1"/>
    <property type="molecule type" value="Genomic_DNA"/>
</dbReference>
<dbReference type="GO" id="GO:0005886">
    <property type="term" value="C:plasma membrane"/>
    <property type="evidence" value="ECO:0007669"/>
    <property type="project" value="UniProtKB-SubCell"/>
</dbReference>
<keyword evidence="3 6" id="KW-0812">Transmembrane</keyword>
<evidence type="ECO:0000259" key="7">
    <source>
        <dbReference type="Pfam" id="PF06271"/>
    </source>
</evidence>
<feature type="transmembrane region" description="Helical" evidence="6">
    <location>
        <begin position="112"/>
        <end position="136"/>
    </location>
</feature>
<evidence type="ECO:0000313" key="9">
    <source>
        <dbReference type="EMBL" id="SHH50471.1"/>
    </source>
</evidence>
<keyword evidence="11" id="KW-1185">Reference proteome</keyword>
<accession>A0A1M5TIH8</accession>
<feature type="transmembrane region" description="Helical" evidence="6">
    <location>
        <begin position="80"/>
        <end position="100"/>
    </location>
</feature>
<dbReference type="STRING" id="573501.SAMN04487999_0364"/>
<keyword evidence="5 6" id="KW-0472">Membrane</keyword>
<evidence type="ECO:0000256" key="4">
    <source>
        <dbReference type="ARBA" id="ARBA00022989"/>
    </source>
</evidence>
<evidence type="ECO:0000256" key="3">
    <source>
        <dbReference type="ARBA" id="ARBA00022692"/>
    </source>
</evidence>
<dbReference type="PANTHER" id="PTHR36115">
    <property type="entry name" value="PROLINE-RICH ANTIGEN HOMOLOG-RELATED"/>
    <property type="match status" value="1"/>
</dbReference>
<reference evidence="8 11" key="3">
    <citation type="submission" date="2018-07" db="EMBL/GenBank/DDBJ databases">
        <title>Leeuwenhoekiella genomics.</title>
        <authorList>
            <person name="Tahon G."/>
            <person name="Willems A."/>
        </authorList>
    </citation>
    <scope>NUCLEOTIDE SEQUENCE [LARGE SCALE GENOMIC DNA]</scope>
    <source>
        <strain evidence="8 11">LMG 24856</strain>
    </source>
</reference>
<comment type="subcellular location">
    <subcellularLocation>
        <location evidence="1">Cell membrane</location>
        <topology evidence="1">Multi-pass membrane protein</topology>
    </subcellularLocation>
</comment>
<evidence type="ECO:0000256" key="6">
    <source>
        <dbReference type="SAM" id="Phobius"/>
    </source>
</evidence>
<dbReference type="Pfam" id="PF06271">
    <property type="entry name" value="RDD"/>
    <property type="match status" value="1"/>
</dbReference>
<evidence type="ECO:0000313" key="11">
    <source>
        <dbReference type="Proteomes" id="UP000290037"/>
    </source>
</evidence>
<reference evidence="9" key="2">
    <citation type="submission" date="2016-11" db="EMBL/GenBank/DDBJ databases">
        <authorList>
            <person name="Jaros S."/>
            <person name="Januszkiewicz K."/>
            <person name="Wedrychowicz H."/>
        </authorList>
    </citation>
    <scope>NUCLEOTIDE SEQUENCE [LARGE SCALE GENOMIC DNA]</scope>
    <source>
        <strain evidence="9">DSM 19859</strain>
    </source>
</reference>
<proteinExistence type="predicted"/>